<dbReference type="EMBL" id="CALSDN010000004">
    <property type="protein sequence ID" value="CAH6720892.1"/>
    <property type="molecule type" value="Genomic_DNA"/>
</dbReference>
<keyword evidence="1" id="KW-0418">Kinase</keyword>
<comment type="caution">
    <text evidence="1">The sequence shown here is derived from an EMBL/GenBank/DDBJ whole genome shotgun (WGS) entry which is preliminary data.</text>
</comment>
<evidence type="ECO:0000313" key="1">
    <source>
        <dbReference type="EMBL" id="CAH6720892.1"/>
    </source>
</evidence>
<proteinExistence type="predicted"/>
<gene>
    <name evidence="1" type="ORF">CLIB1444_04S10286</name>
</gene>
<dbReference type="Proteomes" id="UP001152531">
    <property type="component" value="Unassembled WGS sequence"/>
</dbReference>
<keyword evidence="1" id="KW-0808">Transferase</keyword>
<reference evidence="1" key="1">
    <citation type="submission" date="2022-06" db="EMBL/GenBank/DDBJ databases">
        <authorList>
            <person name="Legras J.-L."/>
            <person name="Devillers H."/>
            <person name="Grondin C."/>
        </authorList>
    </citation>
    <scope>NUCLEOTIDE SEQUENCE</scope>
    <source>
        <strain evidence="1">CLIB 1444</strain>
    </source>
</reference>
<organism evidence="1 2">
    <name type="scientific">[Candida] jaroonii</name>
    <dbReference type="NCBI Taxonomy" id="467808"/>
    <lineage>
        <taxon>Eukaryota</taxon>
        <taxon>Fungi</taxon>
        <taxon>Dikarya</taxon>
        <taxon>Ascomycota</taxon>
        <taxon>Saccharomycotina</taxon>
        <taxon>Pichiomycetes</taxon>
        <taxon>Debaryomycetaceae</taxon>
        <taxon>Yamadazyma</taxon>
    </lineage>
</organism>
<sequence length="517" mass="58426">MIQSQVDVNNVILKPMFIDKTNLVDDSSADITEGSSSLSPDFNSTAFNNILKDYDVVDDDTILHYSEELLNELNESLQLNSSLSMLPNFNINPTGKEHGNYLIIDLGGSTLRISIIEIQPESSNINRSERINIIIENKWIMANNEKTIDDEFFKFIGSKMIETINQQSNISIDDTINVGITWSFPLNQTSHNSGKINNVGKGWIISEEIYNQDLKDILENSLLNNFNCKINVKVIINDSLAVYAAGRFLSSDLKLAMVLGTGYNICCSLKTSKLHPLKSLNSDAILLNSETSLFGSMLAPLSNEFDLEIDDRFLKGKSFKAYMELDDNTKIFQPYEIMTSGRYLPELTRLSILKLMKNNEIFSDLLIHPTNKIFTVYDGFSSEILCVFSENNSTLNEIKDQFIKEFGDDFKDITLHDLMKIQQLVNSIIKRASFIVTISIISFIKLLIDHNNETFPNKKLTIGYVGSILVYFNRYRNMILEMINDCDYIRNLGITVDLMSIDDSSIVGAAIGAAYYT</sequence>
<keyword evidence="2" id="KW-1185">Reference proteome</keyword>
<evidence type="ECO:0000313" key="2">
    <source>
        <dbReference type="Proteomes" id="UP001152531"/>
    </source>
</evidence>
<name>A0ACA9Y850_9ASCO</name>
<protein>
    <submittedName>
        <fullName evidence="1">N-acetylglucosamine kinase 1</fullName>
    </submittedName>
</protein>
<accession>A0ACA9Y850</accession>